<protein>
    <submittedName>
        <fullName evidence="1">Uncharacterized protein</fullName>
    </submittedName>
</protein>
<reference evidence="1 2" key="1">
    <citation type="submission" date="2016-07" db="EMBL/GenBank/DDBJ databases">
        <title>Disparate Historic Effective Population Sizes Predicted by Modern Levels of Genome Diversity for the Scaled Quail (Callipepla squamata) and the Northern Bobwhite (Colinus virginianus): Inferences from First and Second Generation Draft Genome Assemblies for Sympatric New World Quail.</title>
        <authorList>
            <person name="Oldeschulte D.L."/>
            <person name="Halley Y.A."/>
            <person name="Bhattarai E.K."/>
            <person name="Brashear W.A."/>
            <person name="Hill J."/>
            <person name="Metz R.P."/>
            <person name="Johnson C.D."/>
            <person name="Rollins D."/>
            <person name="Peterson M.J."/>
            <person name="Bickhart D.M."/>
            <person name="Decker J.E."/>
            <person name="Seabury C.M."/>
        </authorList>
    </citation>
    <scope>NUCLEOTIDE SEQUENCE [LARGE SCALE GENOMIC DNA]</scope>
    <source>
        <strain evidence="1 2">Texas</strain>
        <tissue evidence="1">Leg muscle</tissue>
    </source>
</reference>
<accession>A0A226N1J3</accession>
<dbReference type="Proteomes" id="UP000198323">
    <property type="component" value="Unassembled WGS sequence"/>
</dbReference>
<evidence type="ECO:0000313" key="2">
    <source>
        <dbReference type="Proteomes" id="UP000198323"/>
    </source>
</evidence>
<name>A0A226N1J3_CALSU</name>
<keyword evidence="2" id="KW-1185">Reference proteome</keyword>
<dbReference type="AlphaFoldDB" id="A0A226N1J3"/>
<organism evidence="1 2">
    <name type="scientific">Callipepla squamata</name>
    <name type="common">Scaled quail</name>
    <dbReference type="NCBI Taxonomy" id="9009"/>
    <lineage>
        <taxon>Eukaryota</taxon>
        <taxon>Metazoa</taxon>
        <taxon>Chordata</taxon>
        <taxon>Craniata</taxon>
        <taxon>Vertebrata</taxon>
        <taxon>Euteleostomi</taxon>
        <taxon>Archelosauria</taxon>
        <taxon>Archosauria</taxon>
        <taxon>Dinosauria</taxon>
        <taxon>Saurischia</taxon>
        <taxon>Theropoda</taxon>
        <taxon>Coelurosauria</taxon>
        <taxon>Aves</taxon>
        <taxon>Neognathae</taxon>
        <taxon>Galloanserae</taxon>
        <taxon>Galliformes</taxon>
        <taxon>Odontophoridae</taxon>
        <taxon>Callipepla</taxon>
    </lineage>
</organism>
<sequence>MRDLASEYEFVGSVCRNNGVQTASKYQGSAVTKGQVEEDPMSSIKGAAEFPVLLDSPSSPSAANGPVLAQVEGEGLWEPSGGFPRWPHAYCSLCSARAPLPRCVLACFYNKDNSTASCRFSSLSLMGGTCESPVRLLATCT</sequence>
<dbReference type="EMBL" id="MCFN01000276">
    <property type="protein sequence ID" value="OXB61397.1"/>
    <property type="molecule type" value="Genomic_DNA"/>
</dbReference>
<evidence type="ECO:0000313" key="1">
    <source>
        <dbReference type="EMBL" id="OXB61397.1"/>
    </source>
</evidence>
<proteinExistence type="predicted"/>
<comment type="caution">
    <text evidence="1">The sequence shown here is derived from an EMBL/GenBank/DDBJ whole genome shotgun (WGS) entry which is preliminary data.</text>
</comment>
<gene>
    <name evidence="1" type="ORF">ASZ78_000265</name>
</gene>